<evidence type="ECO:0000256" key="2">
    <source>
        <dbReference type="SAM" id="Phobius"/>
    </source>
</evidence>
<gene>
    <name evidence="3" type="ORF">PYCCODRAFT_1409877</name>
</gene>
<evidence type="ECO:0000256" key="1">
    <source>
        <dbReference type="SAM" id="MobiDB-lite"/>
    </source>
</evidence>
<dbReference type="GO" id="GO:0070072">
    <property type="term" value="P:vacuolar proton-transporting V-type ATPase complex assembly"/>
    <property type="evidence" value="ECO:0007669"/>
    <property type="project" value="InterPro"/>
</dbReference>
<accession>A0A1Y2IPD2</accession>
<feature type="compositionally biased region" description="Basic and acidic residues" evidence="1">
    <location>
        <begin position="222"/>
        <end position="245"/>
    </location>
</feature>
<dbReference type="Pfam" id="PF11712">
    <property type="entry name" value="Vma12"/>
    <property type="match status" value="1"/>
</dbReference>
<evidence type="ECO:0000313" key="4">
    <source>
        <dbReference type="Proteomes" id="UP000193067"/>
    </source>
</evidence>
<dbReference type="EMBL" id="KZ084102">
    <property type="protein sequence ID" value="OSD02976.1"/>
    <property type="molecule type" value="Genomic_DNA"/>
</dbReference>
<feature type="region of interest" description="Disordered" evidence="1">
    <location>
        <begin position="45"/>
        <end position="67"/>
    </location>
</feature>
<name>A0A1Y2IPD2_TRAC3</name>
<reference evidence="3 4" key="1">
    <citation type="journal article" date="2015" name="Biotechnol. Biofuels">
        <title>Enhanced degradation of softwood versus hardwood by the white-rot fungus Pycnoporus coccineus.</title>
        <authorList>
            <person name="Couturier M."/>
            <person name="Navarro D."/>
            <person name="Chevret D."/>
            <person name="Henrissat B."/>
            <person name="Piumi F."/>
            <person name="Ruiz-Duenas F.J."/>
            <person name="Martinez A.T."/>
            <person name="Grigoriev I.V."/>
            <person name="Riley R."/>
            <person name="Lipzen A."/>
            <person name="Berrin J.G."/>
            <person name="Master E.R."/>
            <person name="Rosso M.N."/>
        </authorList>
    </citation>
    <scope>NUCLEOTIDE SEQUENCE [LARGE SCALE GENOMIC DNA]</scope>
    <source>
        <strain evidence="3 4">BRFM310</strain>
    </source>
</reference>
<dbReference type="AlphaFoldDB" id="A0A1Y2IPD2"/>
<protein>
    <recommendedName>
        <fullName evidence="5">Endoplasmic reticulum-based factor for assembly of V-ATPase</fullName>
    </recommendedName>
</protein>
<feature type="region of interest" description="Disordered" evidence="1">
    <location>
        <begin position="206"/>
        <end position="284"/>
    </location>
</feature>
<keyword evidence="2" id="KW-0472">Membrane</keyword>
<proteinExistence type="predicted"/>
<dbReference type="OrthoDB" id="3193718at2759"/>
<evidence type="ECO:0008006" key="5">
    <source>
        <dbReference type="Google" id="ProtNLM"/>
    </source>
</evidence>
<keyword evidence="2" id="KW-1133">Transmembrane helix</keyword>
<organism evidence="3 4">
    <name type="scientific">Trametes coccinea (strain BRFM310)</name>
    <name type="common">Pycnoporus coccineus</name>
    <dbReference type="NCBI Taxonomy" id="1353009"/>
    <lineage>
        <taxon>Eukaryota</taxon>
        <taxon>Fungi</taxon>
        <taxon>Dikarya</taxon>
        <taxon>Basidiomycota</taxon>
        <taxon>Agaricomycotina</taxon>
        <taxon>Agaricomycetes</taxon>
        <taxon>Polyporales</taxon>
        <taxon>Polyporaceae</taxon>
        <taxon>Trametes</taxon>
    </lineage>
</organism>
<dbReference type="Proteomes" id="UP000193067">
    <property type="component" value="Unassembled WGS sequence"/>
</dbReference>
<keyword evidence="2" id="KW-0812">Transmembrane</keyword>
<evidence type="ECO:0000313" key="3">
    <source>
        <dbReference type="EMBL" id="OSD02976.1"/>
    </source>
</evidence>
<sequence length="284" mass="30824">MSAQDGTSDHASLTVSLEDHLARTLRPILPILPNALSTELHDVLDAPPREPIRGRPGGGDGHEQPPVKTIPYPLLLAISKWSRSPEGAAALSRHEPPLPPNNYAMVSLLAGTRTCPDRKYPAVPVPGTSDAARASQRRELDDRRAITAVINALLTIAGSGLAVYWAAGRLAWKEEWKVLLALFVAITVAASEGVLYLIWDSRRQKSKSARRRPPQAHALPPKSDHTLAADKKWQEHASADGKSGHFDPSVIAATSTDPSGTDHGILRERVRPQVEANVNTRRNQ</sequence>
<feature type="transmembrane region" description="Helical" evidence="2">
    <location>
        <begin position="178"/>
        <end position="199"/>
    </location>
</feature>
<keyword evidence="4" id="KW-1185">Reference proteome</keyword>
<feature type="transmembrane region" description="Helical" evidence="2">
    <location>
        <begin position="145"/>
        <end position="166"/>
    </location>
</feature>
<dbReference type="InterPro" id="IPR021013">
    <property type="entry name" value="ATPase_Vma12"/>
</dbReference>